<dbReference type="Proteomes" id="UP000694892">
    <property type="component" value="Chromosome 1L"/>
</dbReference>
<proteinExistence type="predicted"/>
<dbReference type="AlphaFoldDB" id="A0A974I2Y2"/>
<reference evidence="3" key="1">
    <citation type="journal article" date="2016" name="Nature">
        <title>Genome evolution in the allotetraploid frog Xenopus laevis.</title>
        <authorList>
            <person name="Session A.M."/>
            <person name="Uno Y."/>
            <person name="Kwon T."/>
            <person name="Chapman J.A."/>
            <person name="Toyoda A."/>
            <person name="Takahashi S."/>
            <person name="Fukui A."/>
            <person name="Hikosaka A."/>
            <person name="Suzuki A."/>
            <person name="Kondo M."/>
            <person name="van Heeringen S.J."/>
            <person name="Quigley I."/>
            <person name="Heinz S."/>
            <person name="Ogino H."/>
            <person name="Ochi H."/>
            <person name="Hellsten U."/>
            <person name="Lyons J.B."/>
            <person name="Simakov O."/>
            <person name="Putnam N."/>
            <person name="Stites J."/>
            <person name="Kuroki Y."/>
            <person name="Tanaka T."/>
            <person name="Michiue T."/>
            <person name="Watanabe M."/>
            <person name="Bogdanovic O."/>
            <person name="Lister R."/>
            <person name="Georgiou G."/>
            <person name="Paranjpe S.S."/>
            <person name="van Kruijsbergen I."/>
            <person name="Shu S."/>
            <person name="Carlson J."/>
            <person name="Kinoshita T."/>
            <person name="Ohta Y."/>
            <person name="Mawaribuchi S."/>
            <person name="Jenkins J."/>
            <person name="Grimwood J."/>
            <person name="Schmutz J."/>
            <person name="Mitros T."/>
            <person name="Mozaffari S.V."/>
            <person name="Suzuki Y."/>
            <person name="Haramoto Y."/>
            <person name="Yamamoto T.S."/>
            <person name="Takagi C."/>
            <person name="Heald R."/>
            <person name="Miller K."/>
            <person name="Haudenschild C."/>
            <person name="Kitzman J."/>
            <person name="Nakayama T."/>
            <person name="Izutsu Y."/>
            <person name="Robert J."/>
            <person name="Fortriede J."/>
            <person name="Burns K."/>
            <person name="Lotay V."/>
            <person name="Karimi K."/>
            <person name="Yasuoka Y."/>
            <person name="Dichmann D.S."/>
            <person name="Flajnik M.F."/>
            <person name="Houston D.W."/>
            <person name="Shendure J."/>
            <person name="DuPasquier L."/>
            <person name="Vize P.D."/>
            <person name="Zorn A.M."/>
            <person name="Ito M."/>
            <person name="Marcotte E.M."/>
            <person name="Wallingford J.B."/>
            <person name="Ito Y."/>
            <person name="Asashima M."/>
            <person name="Ueno N."/>
            <person name="Matsuda Y."/>
            <person name="Veenstra G.J."/>
            <person name="Fujiyama A."/>
            <person name="Harland R.M."/>
            <person name="Taira M."/>
            <person name="Rokhsar D.S."/>
        </authorList>
    </citation>
    <scope>NUCLEOTIDE SEQUENCE [LARGE SCALE GENOMIC DNA]</scope>
    <source>
        <strain evidence="3">J</strain>
    </source>
</reference>
<gene>
    <name evidence="2" type="ORF">XELAEV_18005251mg</name>
</gene>
<evidence type="ECO:0000313" key="3">
    <source>
        <dbReference type="Proteomes" id="UP000694892"/>
    </source>
</evidence>
<accession>A0A974I2Y2</accession>
<feature type="region of interest" description="Disordered" evidence="1">
    <location>
        <begin position="111"/>
        <end position="140"/>
    </location>
</feature>
<sequence length="140" mass="14875">MRGAACIRARTHTHTHTVAVLIKNKKKKPPQIQNESSTAGLVRSWGRGGRGRGALVQPDLPYLAAALRHIVVHDECGDSDRPLCNVIPSNWCIESSLPLALAPLHVPHVPLPRQSSRTHSGGTALSGTTHSGTAHSGSHS</sequence>
<organism evidence="2 3">
    <name type="scientific">Xenopus laevis</name>
    <name type="common">African clawed frog</name>
    <dbReference type="NCBI Taxonomy" id="8355"/>
    <lineage>
        <taxon>Eukaryota</taxon>
        <taxon>Metazoa</taxon>
        <taxon>Chordata</taxon>
        <taxon>Craniata</taxon>
        <taxon>Vertebrata</taxon>
        <taxon>Euteleostomi</taxon>
        <taxon>Amphibia</taxon>
        <taxon>Batrachia</taxon>
        <taxon>Anura</taxon>
        <taxon>Pipoidea</taxon>
        <taxon>Pipidae</taxon>
        <taxon>Xenopodinae</taxon>
        <taxon>Xenopus</taxon>
        <taxon>Xenopus</taxon>
    </lineage>
</organism>
<evidence type="ECO:0000256" key="1">
    <source>
        <dbReference type="SAM" id="MobiDB-lite"/>
    </source>
</evidence>
<protein>
    <submittedName>
        <fullName evidence="2">Uncharacterized protein</fullName>
    </submittedName>
</protein>
<name>A0A974I2Y2_XENLA</name>
<feature type="compositionally biased region" description="Low complexity" evidence="1">
    <location>
        <begin position="126"/>
        <end position="140"/>
    </location>
</feature>
<dbReference type="EMBL" id="CM004466">
    <property type="protein sequence ID" value="OCT99470.1"/>
    <property type="molecule type" value="Genomic_DNA"/>
</dbReference>
<feature type="compositionally biased region" description="Polar residues" evidence="1">
    <location>
        <begin position="113"/>
        <end position="125"/>
    </location>
</feature>
<evidence type="ECO:0000313" key="2">
    <source>
        <dbReference type="EMBL" id="OCT99470.1"/>
    </source>
</evidence>